<keyword evidence="2" id="KW-1185">Reference proteome</keyword>
<reference evidence="1 2" key="1">
    <citation type="journal article" date="2016" name="Mol. Biol. Evol.">
        <title>Comparative Genomics of Early-Diverging Mushroom-Forming Fungi Provides Insights into the Origins of Lignocellulose Decay Capabilities.</title>
        <authorList>
            <person name="Nagy L.G."/>
            <person name="Riley R."/>
            <person name="Tritt A."/>
            <person name="Adam C."/>
            <person name="Daum C."/>
            <person name="Floudas D."/>
            <person name="Sun H."/>
            <person name="Yadav J.S."/>
            <person name="Pangilinan J."/>
            <person name="Larsson K.H."/>
            <person name="Matsuura K."/>
            <person name="Barry K."/>
            <person name="Labutti K."/>
            <person name="Kuo R."/>
            <person name="Ohm R.A."/>
            <person name="Bhattacharya S.S."/>
            <person name="Shirouzu T."/>
            <person name="Yoshinaga Y."/>
            <person name="Martin F.M."/>
            <person name="Grigoriev I.V."/>
            <person name="Hibbett D.S."/>
        </authorList>
    </citation>
    <scope>NUCLEOTIDE SEQUENCE [LARGE SCALE GENOMIC DNA]</scope>
    <source>
        <strain evidence="1 2">HHB10207 ss-3</strain>
    </source>
</reference>
<sequence length="210" mass="23373">MDFQSDSQSLALHDSTGLHIDDDRYNSSLPLEEGAGRETNAIGLPLNPALIQALDKSFEELEHTFSDLVDHFGQMRGAVATTDEGPDPRSDNKRGPIEQRLDVLEDLFQVSRATLERATRDMKLLILDQAKTIENVASIVSENKSLTEHQTEQIVAAVDARLLELQVFETNLSQYQIGWQTVSVALIASPWPLTFGFAMICSHLAIRAWL</sequence>
<dbReference type="Proteomes" id="UP000076798">
    <property type="component" value="Unassembled WGS sequence"/>
</dbReference>
<organism evidence="1 2">
    <name type="scientific">Sistotremastrum suecicum HHB10207 ss-3</name>
    <dbReference type="NCBI Taxonomy" id="1314776"/>
    <lineage>
        <taxon>Eukaryota</taxon>
        <taxon>Fungi</taxon>
        <taxon>Dikarya</taxon>
        <taxon>Basidiomycota</taxon>
        <taxon>Agaricomycotina</taxon>
        <taxon>Agaricomycetes</taxon>
        <taxon>Sistotremastrales</taxon>
        <taxon>Sistotremastraceae</taxon>
        <taxon>Sistotremastrum</taxon>
    </lineage>
</organism>
<accession>A0A165YSC5</accession>
<gene>
    <name evidence="1" type="ORF">SISSUDRAFT_1036955</name>
</gene>
<evidence type="ECO:0000313" key="2">
    <source>
        <dbReference type="Proteomes" id="UP000076798"/>
    </source>
</evidence>
<dbReference type="AlphaFoldDB" id="A0A165YSC5"/>
<dbReference type="EMBL" id="KV428233">
    <property type="protein sequence ID" value="KZT33555.1"/>
    <property type="molecule type" value="Genomic_DNA"/>
</dbReference>
<protein>
    <submittedName>
        <fullName evidence="1">Uncharacterized protein</fullName>
    </submittedName>
</protein>
<name>A0A165YSC5_9AGAM</name>
<evidence type="ECO:0000313" key="1">
    <source>
        <dbReference type="EMBL" id="KZT33555.1"/>
    </source>
</evidence>
<proteinExistence type="predicted"/>